<dbReference type="EMBL" id="JAINDJ010000003">
    <property type="protein sequence ID" value="KAG9454979.1"/>
    <property type="molecule type" value="Genomic_DNA"/>
</dbReference>
<evidence type="ECO:0000313" key="2">
    <source>
        <dbReference type="EMBL" id="KAG9454979.1"/>
    </source>
</evidence>
<dbReference type="InterPro" id="IPR050307">
    <property type="entry name" value="Sterol_Desaturase_Related"/>
</dbReference>
<evidence type="ECO:0000313" key="3">
    <source>
        <dbReference type="Proteomes" id="UP000825729"/>
    </source>
</evidence>
<comment type="caution">
    <text evidence="2">The sequence shown here is derived from an EMBL/GenBank/DDBJ whole genome shotgun (WGS) entry which is preliminary data.</text>
</comment>
<feature type="transmembrane region" description="Helical" evidence="1">
    <location>
        <begin position="102"/>
        <end position="124"/>
    </location>
</feature>
<keyword evidence="3" id="KW-1185">Reference proteome</keyword>
<dbReference type="AlphaFoldDB" id="A0AAV7F252"/>
<organism evidence="2 3">
    <name type="scientific">Aristolochia fimbriata</name>
    <name type="common">White veined hardy Dutchman's pipe vine</name>
    <dbReference type="NCBI Taxonomy" id="158543"/>
    <lineage>
        <taxon>Eukaryota</taxon>
        <taxon>Viridiplantae</taxon>
        <taxon>Streptophyta</taxon>
        <taxon>Embryophyta</taxon>
        <taxon>Tracheophyta</taxon>
        <taxon>Spermatophyta</taxon>
        <taxon>Magnoliopsida</taxon>
        <taxon>Magnoliidae</taxon>
        <taxon>Piperales</taxon>
        <taxon>Aristolochiaceae</taxon>
        <taxon>Aristolochia</taxon>
    </lineage>
</organism>
<evidence type="ECO:0000256" key="1">
    <source>
        <dbReference type="SAM" id="Phobius"/>
    </source>
</evidence>
<accession>A0AAV7F252</accession>
<dbReference type="PANTHER" id="PTHR11863">
    <property type="entry name" value="STEROL DESATURASE"/>
    <property type="match status" value="1"/>
</dbReference>
<dbReference type="Proteomes" id="UP000825729">
    <property type="component" value="Unassembled WGS sequence"/>
</dbReference>
<proteinExistence type="predicted"/>
<keyword evidence="1" id="KW-1133">Transmembrane helix</keyword>
<feature type="transmembrane region" description="Helical" evidence="1">
    <location>
        <begin position="62"/>
        <end position="82"/>
    </location>
</feature>
<keyword evidence="1" id="KW-0472">Membrane</keyword>
<keyword evidence="1" id="KW-0812">Transmembrane</keyword>
<reference evidence="2 3" key="1">
    <citation type="submission" date="2021-07" db="EMBL/GenBank/DDBJ databases">
        <title>The Aristolochia fimbriata genome: insights into angiosperm evolution, floral development and chemical biosynthesis.</title>
        <authorList>
            <person name="Jiao Y."/>
        </authorList>
    </citation>
    <scope>NUCLEOTIDE SEQUENCE [LARGE SCALE GENOMIC DNA]</scope>
    <source>
        <strain evidence="2">IBCAS-2021</strain>
        <tissue evidence="2">Leaf</tissue>
    </source>
</reference>
<name>A0AAV7F252_ARIFI</name>
<gene>
    <name evidence="2" type="ORF">H6P81_007883</name>
</gene>
<sequence>MDRMPKVSDEVLGTFEPIGVYWIYSVVLTLLCSAWIGFGCILRREKRQRINGITKRTVVKGVLLQQAVQACVSLVLFAVAGSETESGEPSSSQQSLLVYARQFLVFPSPGLLLDTVGGAISFLLSGMSPRTAIFFFSFATAKTIDDHCGLWLPGNPFHILFHNNTAYHDIHHQQTTAPSTTSPSRFL</sequence>
<feature type="transmembrane region" description="Helical" evidence="1">
    <location>
        <begin position="20"/>
        <end position="42"/>
    </location>
</feature>
<protein>
    <submittedName>
        <fullName evidence="2">Uncharacterized protein</fullName>
    </submittedName>
</protein>